<organism evidence="6 7">
    <name type="scientific">Streptomyces stramineus</name>
    <dbReference type="NCBI Taxonomy" id="173861"/>
    <lineage>
        <taxon>Bacteria</taxon>
        <taxon>Bacillati</taxon>
        <taxon>Actinomycetota</taxon>
        <taxon>Actinomycetes</taxon>
        <taxon>Kitasatosporales</taxon>
        <taxon>Streptomycetaceae</taxon>
        <taxon>Streptomyces</taxon>
    </lineage>
</organism>
<dbReference type="Gene3D" id="3.20.20.80">
    <property type="entry name" value="Glycosidases"/>
    <property type="match status" value="1"/>
</dbReference>
<comment type="caution">
    <text evidence="6">The sequence shown here is derived from an EMBL/GenBank/DDBJ whole genome shotgun (WGS) entry which is preliminary data.</text>
</comment>
<keyword evidence="7" id="KW-1185">Reference proteome</keyword>
<dbReference type="InterPro" id="IPR024240">
    <property type="entry name" value="NAGLU_N"/>
</dbReference>
<dbReference type="Proteomes" id="UP001499895">
    <property type="component" value="Unassembled WGS sequence"/>
</dbReference>
<reference evidence="6 7" key="1">
    <citation type="journal article" date="2019" name="Int. J. Syst. Evol. Microbiol.">
        <title>The Global Catalogue of Microorganisms (GCM) 10K type strain sequencing project: providing services to taxonomists for standard genome sequencing and annotation.</title>
        <authorList>
            <consortium name="The Broad Institute Genomics Platform"/>
            <consortium name="The Broad Institute Genome Sequencing Center for Infectious Disease"/>
            <person name="Wu L."/>
            <person name="Ma J."/>
        </authorList>
    </citation>
    <scope>NUCLEOTIDE SEQUENCE [LARGE SCALE GENOMIC DNA]</scope>
    <source>
        <strain evidence="6 7">JCM 10649</strain>
    </source>
</reference>
<feature type="signal peptide" evidence="2">
    <location>
        <begin position="1"/>
        <end position="26"/>
    </location>
</feature>
<evidence type="ECO:0000256" key="1">
    <source>
        <dbReference type="ARBA" id="ARBA00022801"/>
    </source>
</evidence>
<proteinExistence type="predicted"/>
<dbReference type="InterPro" id="IPR007781">
    <property type="entry name" value="NAGLU"/>
</dbReference>
<evidence type="ECO:0000313" key="7">
    <source>
        <dbReference type="Proteomes" id="UP001499895"/>
    </source>
</evidence>
<evidence type="ECO:0000259" key="4">
    <source>
        <dbReference type="Pfam" id="PF12971"/>
    </source>
</evidence>
<feature type="domain" description="Alpha-N-acetylglucosaminidase N-terminal" evidence="4">
    <location>
        <begin position="59"/>
        <end position="138"/>
    </location>
</feature>
<dbReference type="RefSeq" id="WP_344092991.1">
    <property type="nucleotide sequence ID" value="NZ_BAAAHB010000050.1"/>
</dbReference>
<keyword evidence="1" id="KW-0378">Hydrolase</keyword>
<feature type="domain" description="Alpha-N-acetylglucosaminidase tim-barrel" evidence="3">
    <location>
        <begin position="153"/>
        <end position="473"/>
    </location>
</feature>
<dbReference type="InterPro" id="IPR024732">
    <property type="entry name" value="NAGLU_C"/>
</dbReference>
<evidence type="ECO:0000256" key="2">
    <source>
        <dbReference type="SAM" id="SignalP"/>
    </source>
</evidence>
<keyword evidence="2" id="KW-0732">Signal</keyword>
<evidence type="ECO:0000259" key="3">
    <source>
        <dbReference type="Pfam" id="PF05089"/>
    </source>
</evidence>
<dbReference type="Pfam" id="PF12972">
    <property type="entry name" value="NAGLU_C"/>
    <property type="match status" value="1"/>
</dbReference>
<dbReference type="Pfam" id="PF12971">
    <property type="entry name" value="NAGLU_N"/>
    <property type="match status" value="1"/>
</dbReference>
<name>A0ABN1AFR5_9ACTN</name>
<feature type="domain" description="Alpha-N-acetylglucosaminidase C-terminal" evidence="5">
    <location>
        <begin position="482"/>
        <end position="749"/>
    </location>
</feature>
<dbReference type="Gene3D" id="1.20.120.670">
    <property type="entry name" value="N-acetyl-b-d-glucoasminidase"/>
    <property type="match status" value="1"/>
</dbReference>
<dbReference type="EMBL" id="BAAAHB010000050">
    <property type="protein sequence ID" value="GAA0475460.1"/>
    <property type="molecule type" value="Genomic_DNA"/>
</dbReference>
<sequence length="750" mass="82722">MHIARRTLLGAFAGSAVLGAVGPSSAGAVPGAVPETVTGAVPGAGEGAGAWTERGAASGAAAAVARLLPRHHRQVTFRTVPRRGGADAFRVSGAAGAIVVEGTTPAVQLTGFHWYLRHTAHAHFSWNGAQTALPDRLPGVRTPLVKSANVTHRFALNDTNDGYTGPYRGWDYWEHEIDVLALHGYNEVLVYAGADAVYARTFAEHGYSDAELRRWVPGPAHQPWWLLQNMSSFGGPVSAALLERRTALAQRIVRRLRELGMTPVFPGYFGTVPPGFAQRNPGARTVPQGDWGGFRRPDWLDPRTRHFSRVARTFYRVQKELYGATSMYKMDLLHEGGKPGDVPVADAARAVEKALRAAHPEALWAILGWQENPRREIVDAVDSSRMLILDGISDHYPNVTDREADWGGTPYAFGSIWNFGGHTAMGANAPDWAALYETWRTKAGSALRGIALMPEAADNNPAAFALFSDLPWTEGTVELKSWFERWPRYRYGGADAHAARAWDVLRRTAYGTSRADGWSEPADGLFGARPDLSVARAGSWSPKKLRYDAALFDKALPQLLAVAPALRRSSAYRYDLLDVTRQTVANRSRLLLPRIKAAYDAKNRSRLRDLTRQWLGWMTLLEEAVATDERHLLGRWIADARAWGSSEAERDRLEYDAVSLLTTWGARGSANGGKLHDYANREWSGLVGGLYRLRWQTYFTELDAALAAGRKPKAIDWFALEDRWTRTHPAYPAKPSGDIRRVAQRVAAKL</sequence>
<dbReference type="InterPro" id="IPR024733">
    <property type="entry name" value="NAGLU_tim-barrel"/>
</dbReference>
<dbReference type="InterPro" id="IPR006311">
    <property type="entry name" value="TAT_signal"/>
</dbReference>
<dbReference type="InterPro" id="IPR029018">
    <property type="entry name" value="Hex-like_dom2"/>
</dbReference>
<evidence type="ECO:0000313" key="6">
    <source>
        <dbReference type="EMBL" id="GAA0475460.1"/>
    </source>
</evidence>
<dbReference type="Pfam" id="PF05089">
    <property type="entry name" value="NAGLU"/>
    <property type="match status" value="1"/>
</dbReference>
<dbReference type="PANTHER" id="PTHR12872:SF1">
    <property type="entry name" value="ALPHA-N-ACETYLGLUCOSAMINIDASE"/>
    <property type="match status" value="1"/>
</dbReference>
<feature type="chain" id="PRO_5046532767" evidence="2">
    <location>
        <begin position="27"/>
        <end position="750"/>
    </location>
</feature>
<dbReference type="Gene3D" id="3.30.379.10">
    <property type="entry name" value="Chitobiase/beta-hexosaminidase domain 2-like"/>
    <property type="match status" value="1"/>
</dbReference>
<protein>
    <submittedName>
        <fullName evidence="6">Alpha-N-acetylglucosaminidase</fullName>
    </submittedName>
</protein>
<dbReference type="PANTHER" id="PTHR12872">
    <property type="entry name" value="ALPHA-N-ACETYLGLUCOSAMINIDASE"/>
    <property type="match status" value="1"/>
</dbReference>
<accession>A0ABN1AFR5</accession>
<evidence type="ECO:0000259" key="5">
    <source>
        <dbReference type="Pfam" id="PF12972"/>
    </source>
</evidence>
<dbReference type="PROSITE" id="PS51318">
    <property type="entry name" value="TAT"/>
    <property type="match status" value="1"/>
</dbReference>
<gene>
    <name evidence="6" type="ORF">GCM10009544_41900</name>
</gene>